<evidence type="ECO:0000313" key="2">
    <source>
        <dbReference type="Proteomes" id="UP000053593"/>
    </source>
</evidence>
<name>A0A0D0CRN6_9AGAR</name>
<gene>
    <name evidence="1" type="ORF">GYMLUDRAFT_45501</name>
</gene>
<keyword evidence="2" id="KW-1185">Reference proteome</keyword>
<reference evidence="1 2" key="1">
    <citation type="submission" date="2014-04" db="EMBL/GenBank/DDBJ databases">
        <title>Evolutionary Origins and Diversification of the Mycorrhizal Mutualists.</title>
        <authorList>
            <consortium name="DOE Joint Genome Institute"/>
            <consortium name="Mycorrhizal Genomics Consortium"/>
            <person name="Kohler A."/>
            <person name="Kuo A."/>
            <person name="Nagy L.G."/>
            <person name="Floudas D."/>
            <person name="Copeland A."/>
            <person name="Barry K.W."/>
            <person name="Cichocki N."/>
            <person name="Veneault-Fourrey C."/>
            <person name="LaButti K."/>
            <person name="Lindquist E.A."/>
            <person name="Lipzen A."/>
            <person name="Lundell T."/>
            <person name="Morin E."/>
            <person name="Murat C."/>
            <person name="Riley R."/>
            <person name="Ohm R."/>
            <person name="Sun H."/>
            <person name="Tunlid A."/>
            <person name="Henrissat B."/>
            <person name="Grigoriev I.V."/>
            <person name="Hibbett D.S."/>
            <person name="Martin F."/>
        </authorList>
    </citation>
    <scope>NUCLEOTIDE SEQUENCE [LARGE SCALE GENOMIC DNA]</scope>
    <source>
        <strain evidence="1 2">FD-317 M1</strain>
    </source>
</reference>
<dbReference type="EMBL" id="KN834786">
    <property type="protein sequence ID" value="KIK58293.1"/>
    <property type="molecule type" value="Genomic_DNA"/>
</dbReference>
<sequence length="72" mass="7908">MVSTAQSRCIESAMFGRRSLKVGSIRLILSLHFTSYFALLSARRTSAGGPFCSALFHLGDERGSLNRCPRTN</sequence>
<dbReference type="HOGENOM" id="CLU_2722504_0_0_1"/>
<organism evidence="1 2">
    <name type="scientific">Collybiopsis luxurians FD-317 M1</name>
    <dbReference type="NCBI Taxonomy" id="944289"/>
    <lineage>
        <taxon>Eukaryota</taxon>
        <taxon>Fungi</taxon>
        <taxon>Dikarya</taxon>
        <taxon>Basidiomycota</taxon>
        <taxon>Agaricomycotina</taxon>
        <taxon>Agaricomycetes</taxon>
        <taxon>Agaricomycetidae</taxon>
        <taxon>Agaricales</taxon>
        <taxon>Marasmiineae</taxon>
        <taxon>Omphalotaceae</taxon>
        <taxon>Collybiopsis</taxon>
        <taxon>Collybiopsis luxurians</taxon>
    </lineage>
</organism>
<protein>
    <submittedName>
        <fullName evidence="1">Uncharacterized protein</fullName>
    </submittedName>
</protein>
<evidence type="ECO:0000313" key="1">
    <source>
        <dbReference type="EMBL" id="KIK58293.1"/>
    </source>
</evidence>
<accession>A0A0D0CRN6</accession>
<dbReference type="Proteomes" id="UP000053593">
    <property type="component" value="Unassembled WGS sequence"/>
</dbReference>
<dbReference type="AlphaFoldDB" id="A0A0D0CRN6"/>
<proteinExistence type="predicted"/>